<evidence type="ECO:0000313" key="4">
    <source>
        <dbReference type="Proteomes" id="UP001597541"/>
    </source>
</evidence>
<evidence type="ECO:0000313" key="3">
    <source>
        <dbReference type="EMBL" id="MFD2611832.1"/>
    </source>
</evidence>
<protein>
    <submittedName>
        <fullName evidence="3">DUF5665 domain-containing protein</fullName>
    </submittedName>
</protein>
<dbReference type="Proteomes" id="UP001597541">
    <property type="component" value="Unassembled WGS sequence"/>
</dbReference>
<dbReference type="RefSeq" id="WP_377600847.1">
    <property type="nucleotide sequence ID" value="NZ_JBHUME010000005.1"/>
</dbReference>
<organism evidence="3 4">
    <name type="scientific">Paenibacillus gansuensis</name>
    <dbReference type="NCBI Taxonomy" id="306542"/>
    <lineage>
        <taxon>Bacteria</taxon>
        <taxon>Bacillati</taxon>
        <taxon>Bacillota</taxon>
        <taxon>Bacilli</taxon>
        <taxon>Bacillales</taxon>
        <taxon>Paenibacillaceae</taxon>
        <taxon>Paenibacillus</taxon>
    </lineage>
</organism>
<proteinExistence type="predicted"/>
<sequence length="129" mass="14652">MPASTTNRNRTPGTRTSGTFTERDWTHKDVETPGSRTEEQKDIRKLDGKIETLNHFFEKGEFKDIIENYGNMKKRLFNNFTAGLARGLGMTLGTALVIGLLGWLLSMFIDMPVIGKYIADLQDYINAYK</sequence>
<feature type="transmembrane region" description="Helical" evidence="2">
    <location>
        <begin position="83"/>
        <end position="105"/>
    </location>
</feature>
<feature type="compositionally biased region" description="Basic and acidic residues" evidence="1">
    <location>
        <begin position="21"/>
        <end position="41"/>
    </location>
</feature>
<keyword evidence="2" id="KW-0812">Transmembrane</keyword>
<dbReference type="InterPro" id="IPR043723">
    <property type="entry name" value="DUF5665"/>
</dbReference>
<gene>
    <name evidence="3" type="ORF">ACFSUF_05275</name>
</gene>
<keyword evidence="2" id="KW-1133">Transmembrane helix</keyword>
<name>A0ABW5PCD2_9BACL</name>
<evidence type="ECO:0000256" key="2">
    <source>
        <dbReference type="SAM" id="Phobius"/>
    </source>
</evidence>
<keyword evidence="2" id="KW-0472">Membrane</keyword>
<reference evidence="4" key="1">
    <citation type="journal article" date="2019" name="Int. J. Syst. Evol. Microbiol.">
        <title>The Global Catalogue of Microorganisms (GCM) 10K type strain sequencing project: providing services to taxonomists for standard genome sequencing and annotation.</title>
        <authorList>
            <consortium name="The Broad Institute Genomics Platform"/>
            <consortium name="The Broad Institute Genome Sequencing Center for Infectious Disease"/>
            <person name="Wu L."/>
            <person name="Ma J."/>
        </authorList>
    </citation>
    <scope>NUCLEOTIDE SEQUENCE [LARGE SCALE GENOMIC DNA]</scope>
    <source>
        <strain evidence="4">KCTC 3950</strain>
    </source>
</reference>
<feature type="region of interest" description="Disordered" evidence="1">
    <location>
        <begin position="1"/>
        <end position="41"/>
    </location>
</feature>
<keyword evidence="4" id="KW-1185">Reference proteome</keyword>
<comment type="caution">
    <text evidence="3">The sequence shown here is derived from an EMBL/GenBank/DDBJ whole genome shotgun (WGS) entry which is preliminary data.</text>
</comment>
<feature type="compositionally biased region" description="Low complexity" evidence="1">
    <location>
        <begin position="1"/>
        <end position="19"/>
    </location>
</feature>
<evidence type="ECO:0000256" key="1">
    <source>
        <dbReference type="SAM" id="MobiDB-lite"/>
    </source>
</evidence>
<dbReference type="EMBL" id="JBHUME010000005">
    <property type="protein sequence ID" value="MFD2611832.1"/>
    <property type="molecule type" value="Genomic_DNA"/>
</dbReference>
<dbReference type="Pfam" id="PF18910">
    <property type="entry name" value="DUF5665"/>
    <property type="match status" value="1"/>
</dbReference>
<accession>A0ABW5PCD2</accession>